<sequence length="130" mass="14243">MRLFYLLILLALCAISCTPATTAPTSPRQLLHSDGINLTLAPGHAPVETPLTLTLEAEGLTAVSGELTGVNMYMGRVPIRFSQLAANSWQAEFLLGACSEPDMQWQLVLQLQDQQGQNVTLKQTFQSSWR</sequence>
<evidence type="ECO:0008006" key="4">
    <source>
        <dbReference type="Google" id="ProtNLM"/>
    </source>
</evidence>
<evidence type="ECO:0000313" key="3">
    <source>
        <dbReference type="Proteomes" id="UP001375382"/>
    </source>
</evidence>
<evidence type="ECO:0000256" key="1">
    <source>
        <dbReference type="SAM" id="SignalP"/>
    </source>
</evidence>
<name>A0ABU8C827_9GAMM</name>
<dbReference type="Proteomes" id="UP001375382">
    <property type="component" value="Unassembled WGS sequence"/>
</dbReference>
<dbReference type="EMBL" id="JALAAR010000008">
    <property type="protein sequence ID" value="MEH8017708.1"/>
    <property type="molecule type" value="Genomic_DNA"/>
</dbReference>
<accession>A0ABU8C827</accession>
<reference evidence="2 3" key="1">
    <citation type="journal article" date="2023" name="Ecotoxicol. Environ. Saf.">
        <title>Mercury remediation potential of mercury-resistant strain Rheinheimera metallidurans sp. nov. isolated from a municipal waste dumping site.</title>
        <authorList>
            <person name="Yadav V."/>
            <person name="Manjhi A."/>
            <person name="Vadakedath N."/>
        </authorList>
    </citation>
    <scope>NUCLEOTIDE SEQUENCE [LARGE SCALE GENOMIC DNA]</scope>
    <source>
        <strain evidence="2 3">E-49</strain>
    </source>
</reference>
<proteinExistence type="predicted"/>
<protein>
    <recommendedName>
        <fullName evidence="4">YtkA-like</fullName>
    </recommendedName>
</protein>
<feature type="chain" id="PRO_5046867041" description="YtkA-like" evidence="1">
    <location>
        <begin position="23"/>
        <end position="130"/>
    </location>
</feature>
<gene>
    <name evidence="2" type="ORF">MN202_10715</name>
</gene>
<evidence type="ECO:0000313" key="2">
    <source>
        <dbReference type="EMBL" id="MEH8017708.1"/>
    </source>
</evidence>
<organism evidence="2 3">
    <name type="scientific">Rheinheimera muenzenbergensis</name>
    <dbReference type="NCBI Taxonomy" id="1193628"/>
    <lineage>
        <taxon>Bacteria</taxon>
        <taxon>Pseudomonadati</taxon>
        <taxon>Pseudomonadota</taxon>
        <taxon>Gammaproteobacteria</taxon>
        <taxon>Chromatiales</taxon>
        <taxon>Chromatiaceae</taxon>
        <taxon>Rheinheimera</taxon>
    </lineage>
</organism>
<keyword evidence="3" id="KW-1185">Reference proteome</keyword>
<comment type="caution">
    <text evidence="2">The sequence shown here is derived from an EMBL/GenBank/DDBJ whole genome shotgun (WGS) entry which is preliminary data.</text>
</comment>
<feature type="signal peptide" evidence="1">
    <location>
        <begin position="1"/>
        <end position="22"/>
    </location>
</feature>
<keyword evidence="1" id="KW-0732">Signal</keyword>
<dbReference type="RefSeq" id="WP_335736120.1">
    <property type="nucleotide sequence ID" value="NZ_JALAAR010000008.1"/>
</dbReference>